<proteinExistence type="predicted"/>
<evidence type="ECO:0000313" key="2">
    <source>
        <dbReference type="Proteomes" id="UP000290759"/>
    </source>
</evidence>
<dbReference type="Proteomes" id="UP000290759">
    <property type="component" value="Unassembled WGS sequence"/>
</dbReference>
<reference evidence="1 2" key="1">
    <citation type="submission" date="2018-12" db="EMBL/GenBank/DDBJ databases">
        <authorList>
            <person name="Grouzdev D.S."/>
            <person name="Krutkina M.S."/>
        </authorList>
    </citation>
    <scope>NUCLEOTIDE SEQUENCE [LARGE SCALE GENOMIC DNA]</scope>
    <source>
        <strain evidence="1 2">RmlP026</strain>
    </source>
</reference>
<dbReference type="EMBL" id="QYBB01000044">
    <property type="protein sequence ID" value="RYC29669.1"/>
    <property type="molecule type" value="Genomic_DNA"/>
</dbReference>
<evidence type="ECO:0000313" key="1">
    <source>
        <dbReference type="EMBL" id="RYC29669.1"/>
    </source>
</evidence>
<protein>
    <submittedName>
        <fullName evidence="1">Uncharacterized protein</fullName>
    </submittedName>
</protein>
<gene>
    <name evidence="1" type="ORF">D3273_22935</name>
</gene>
<accession>A0A4Q2TZU1</accession>
<reference evidence="1 2" key="2">
    <citation type="submission" date="2019-02" db="EMBL/GenBank/DDBJ databases">
        <title>'Lichenibacterium ramalinii' gen. nov. sp. nov., 'Lichenibacterium minor' gen. nov. sp. nov.</title>
        <authorList>
            <person name="Pankratov T."/>
        </authorList>
    </citation>
    <scope>NUCLEOTIDE SEQUENCE [LARGE SCALE GENOMIC DNA]</scope>
    <source>
        <strain evidence="1 2">RmlP026</strain>
    </source>
</reference>
<sequence>MTRERPRTPAFLPPAPLPSLSDALARRAAIFGPVEVDEAAAVPRSVLARMGIALRQAADLFDPARASA</sequence>
<organism evidence="1 2">
    <name type="scientific">Lichenibacterium minor</name>
    <dbReference type="NCBI Taxonomy" id="2316528"/>
    <lineage>
        <taxon>Bacteria</taxon>
        <taxon>Pseudomonadati</taxon>
        <taxon>Pseudomonadota</taxon>
        <taxon>Alphaproteobacteria</taxon>
        <taxon>Hyphomicrobiales</taxon>
        <taxon>Lichenihabitantaceae</taxon>
        <taxon>Lichenibacterium</taxon>
    </lineage>
</organism>
<keyword evidence="2" id="KW-1185">Reference proteome</keyword>
<comment type="caution">
    <text evidence="1">The sequence shown here is derived from an EMBL/GenBank/DDBJ whole genome shotgun (WGS) entry which is preliminary data.</text>
</comment>
<dbReference type="AlphaFoldDB" id="A0A4Q2TZU1"/>
<name>A0A4Q2TZU1_9HYPH</name>
<dbReference type="RefSeq" id="WP_129229225.1">
    <property type="nucleotide sequence ID" value="NZ_QYBB01000044.1"/>
</dbReference>